<dbReference type="AlphaFoldDB" id="A0A7Z7BAT3"/>
<evidence type="ECO:0000313" key="2">
    <source>
        <dbReference type="EMBL" id="SDI47036.1"/>
    </source>
</evidence>
<accession>A0A7Z7BAT3</accession>
<evidence type="ECO:0000256" key="1">
    <source>
        <dbReference type="SAM" id="SignalP"/>
    </source>
</evidence>
<sequence length="55" mass="5720">MARFRFFARSLALLPLLTLTGCISLSSSDSSPQPNSHTVVVPAGSTVVCTPGPCQ</sequence>
<organism evidence="2 3">
    <name type="scientific">Paraburkholderia steynii</name>
    <dbReference type="NCBI Taxonomy" id="1245441"/>
    <lineage>
        <taxon>Bacteria</taxon>
        <taxon>Pseudomonadati</taxon>
        <taxon>Pseudomonadota</taxon>
        <taxon>Betaproteobacteria</taxon>
        <taxon>Burkholderiales</taxon>
        <taxon>Burkholderiaceae</taxon>
        <taxon>Paraburkholderia</taxon>
    </lineage>
</organism>
<dbReference type="Proteomes" id="UP000198900">
    <property type="component" value="Unassembled WGS sequence"/>
</dbReference>
<evidence type="ECO:0000313" key="3">
    <source>
        <dbReference type="Proteomes" id="UP000198900"/>
    </source>
</evidence>
<protein>
    <submittedName>
        <fullName evidence="2">Uncharacterized protein</fullName>
    </submittedName>
</protein>
<dbReference type="EMBL" id="FNDI01000017">
    <property type="protein sequence ID" value="SDI47036.1"/>
    <property type="molecule type" value="Genomic_DNA"/>
</dbReference>
<gene>
    <name evidence="2" type="ORF">SAMN04487926_117166</name>
</gene>
<keyword evidence="1" id="KW-0732">Signal</keyword>
<keyword evidence="3" id="KW-1185">Reference proteome</keyword>
<name>A0A7Z7BAT3_9BURK</name>
<proteinExistence type="predicted"/>
<feature type="chain" id="PRO_5030799783" evidence="1">
    <location>
        <begin position="27"/>
        <end position="55"/>
    </location>
</feature>
<dbReference type="PROSITE" id="PS51257">
    <property type="entry name" value="PROKAR_LIPOPROTEIN"/>
    <property type="match status" value="1"/>
</dbReference>
<comment type="caution">
    <text evidence="2">The sequence shown here is derived from an EMBL/GenBank/DDBJ whole genome shotgun (WGS) entry which is preliminary data.</text>
</comment>
<reference evidence="2" key="1">
    <citation type="submission" date="2016-10" db="EMBL/GenBank/DDBJ databases">
        <authorList>
            <person name="Varghese N."/>
            <person name="Submissions S."/>
        </authorList>
    </citation>
    <scope>NUCLEOTIDE SEQUENCE [LARGE SCALE GENOMIC DNA]</scope>
    <source>
        <strain evidence="2">YR281</strain>
    </source>
</reference>
<feature type="signal peptide" evidence="1">
    <location>
        <begin position="1"/>
        <end position="26"/>
    </location>
</feature>